<dbReference type="EMBL" id="JACVVK020000297">
    <property type="protein sequence ID" value="KAK7479708.1"/>
    <property type="molecule type" value="Genomic_DNA"/>
</dbReference>
<dbReference type="Proteomes" id="UP001519460">
    <property type="component" value="Unassembled WGS sequence"/>
</dbReference>
<accession>A0ABD0JXS1</accession>
<organism evidence="2 3">
    <name type="scientific">Batillaria attramentaria</name>
    <dbReference type="NCBI Taxonomy" id="370345"/>
    <lineage>
        <taxon>Eukaryota</taxon>
        <taxon>Metazoa</taxon>
        <taxon>Spiralia</taxon>
        <taxon>Lophotrochozoa</taxon>
        <taxon>Mollusca</taxon>
        <taxon>Gastropoda</taxon>
        <taxon>Caenogastropoda</taxon>
        <taxon>Sorbeoconcha</taxon>
        <taxon>Cerithioidea</taxon>
        <taxon>Batillariidae</taxon>
        <taxon>Batillaria</taxon>
    </lineage>
</organism>
<evidence type="ECO:0000313" key="2">
    <source>
        <dbReference type="EMBL" id="KAK7479708.1"/>
    </source>
</evidence>
<name>A0ABD0JXS1_9CAEN</name>
<gene>
    <name evidence="2" type="ORF">BaRGS_00029084</name>
</gene>
<feature type="region of interest" description="Disordered" evidence="1">
    <location>
        <begin position="1"/>
        <end position="31"/>
    </location>
</feature>
<keyword evidence="3" id="KW-1185">Reference proteome</keyword>
<dbReference type="AlphaFoldDB" id="A0ABD0JXS1"/>
<comment type="caution">
    <text evidence="2">The sequence shown here is derived from an EMBL/GenBank/DDBJ whole genome shotgun (WGS) entry which is preliminary data.</text>
</comment>
<feature type="region of interest" description="Disordered" evidence="1">
    <location>
        <begin position="44"/>
        <end position="98"/>
    </location>
</feature>
<reference evidence="2 3" key="1">
    <citation type="journal article" date="2023" name="Sci. Data">
        <title>Genome assembly of the Korean intertidal mud-creeper Batillaria attramentaria.</title>
        <authorList>
            <person name="Patra A.K."/>
            <person name="Ho P.T."/>
            <person name="Jun S."/>
            <person name="Lee S.J."/>
            <person name="Kim Y."/>
            <person name="Won Y.J."/>
        </authorList>
    </citation>
    <scope>NUCLEOTIDE SEQUENCE [LARGE SCALE GENOMIC DNA]</scope>
    <source>
        <strain evidence="2">Wonlab-2016</strain>
    </source>
</reference>
<sequence>MHSETIDPDRVHSALDVSLPQTGPDSDVASFNFDSSQVFEQCSSVPEKSSVQGGLGKPSTRQKSRRFNVPNGASNSRVDKIARAKRHTPGDQVAVSGH</sequence>
<feature type="compositionally biased region" description="Basic and acidic residues" evidence="1">
    <location>
        <begin position="1"/>
        <end position="13"/>
    </location>
</feature>
<protein>
    <submittedName>
        <fullName evidence="2">Uncharacterized protein</fullName>
    </submittedName>
</protein>
<evidence type="ECO:0000256" key="1">
    <source>
        <dbReference type="SAM" id="MobiDB-lite"/>
    </source>
</evidence>
<evidence type="ECO:0000313" key="3">
    <source>
        <dbReference type="Proteomes" id="UP001519460"/>
    </source>
</evidence>
<proteinExistence type="predicted"/>